<feature type="transmembrane region" description="Helical" evidence="8">
    <location>
        <begin position="624"/>
        <end position="645"/>
    </location>
</feature>
<evidence type="ECO:0000256" key="4">
    <source>
        <dbReference type="ARBA" id="ARBA00022827"/>
    </source>
</evidence>
<evidence type="ECO:0000259" key="9">
    <source>
        <dbReference type="Pfam" id="PF07992"/>
    </source>
</evidence>
<dbReference type="InterPro" id="IPR023753">
    <property type="entry name" value="FAD/NAD-binding_dom"/>
</dbReference>
<feature type="transmembrane region" description="Helical" evidence="8">
    <location>
        <begin position="595"/>
        <end position="617"/>
    </location>
</feature>
<dbReference type="PANTHER" id="PTHR43706">
    <property type="entry name" value="NADH DEHYDROGENASE"/>
    <property type="match status" value="1"/>
</dbReference>
<dbReference type="InterPro" id="IPR045024">
    <property type="entry name" value="NDH-2"/>
</dbReference>
<sequence>MGNGKNILILGGGYAGIETAKKLAKKFKKRDDVTITLVDKQPFHTLMTELHEVAGHRVEPDSVRIPFAKIFGASKVKVELDTIASIDFEKNQAKSATKTYGYDYLVLGTGAEPEFFGVPGIQENAFTLWSYDDAMKVRFHIDDIFEKAVAEQDPVKRKKMLTFVVAGAGFTGIEMAGELMEWRDTMCAKWLIDRSEVRIIVVEAMASILPILEEDLRAKVENYMKKHGAELMTNTPIVGAEAGIVKVKDGSTIETGTFIWTAGVSGSNFADRLGLSNGPFGKNSGDPNAKNKRGRLMVTDEMRSIDYENVYVVGDNTWFIEDNKPLPQIVETATQTGETAAHNIAAAINGTETKKFKSNFHGFMVSVGGKYAVSNAMGIKLSGFFAMGVKHLVNIVHLFGVAGFNQCWEYIKHEFLEMKEGRSLLRGFGAYKTRGYWLLPFRLWLGLMWVFEGINKIGEGWFKWSEGSKSGWMFSQGVVQAGMDKIDATSAASGDAGAAADAFSAPADDLFGDFGGVADDLFGDFSGAADNLFGDFGAGAADAFSAASGAADAVTAASGDAASTASGAIWDLTKPIFDMNGPVATWFRTTFMDTIMALIPFQAFQLMVVLVEICIGLAMVGGLFTWWAAVVSIVMCLVFTFSGMFAWNQVWFIFGGILLMGGAGRAFGLDCWVVPFFKKWWNGTRFARKRYWYLDGPSKK</sequence>
<organism evidence="10 11">
    <name type="scientific">Breznakiella homolactica</name>
    <dbReference type="NCBI Taxonomy" id="2798577"/>
    <lineage>
        <taxon>Bacteria</taxon>
        <taxon>Pseudomonadati</taxon>
        <taxon>Spirochaetota</taxon>
        <taxon>Spirochaetia</taxon>
        <taxon>Spirochaetales</taxon>
        <taxon>Breznakiellaceae</taxon>
        <taxon>Breznakiella</taxon>
    </lineage>
</organism>
<name>A0A7T7XQC2_9SPIR</name>
<dbReference type="InterPro" id="IPR036188">
    <property type="entry name" value="FAD/NAD-bd_sf"/>
</dbReference>
<evidence type="ECO:0000256" key="5">
    <source>
        <dbReference type="ARBA" id="ARBA00023002"/>
    </source>
</evidence>
<comment type="catalytic activity">
    <reaction evidence="7">
        <text>a quinone + NADH + H(+) = a quinol + NAD(+)</text>
        <dbReference type="Rhea" id="RHEA:46160"/>
        <dbReference type="ChEBI" id="CHEBI:15378"/>
        <dbReference type="ChEBI" id="CHEBI:24646"/>
        <dbReference type="ChEBI" id="CHEBI:57540"/>
        <dbReference type="ChEBI" id="CHEBI:57945"/>
        <dbReference type="ChEBI" id="CHEBI:132124"/>
        <dbReference type="EC" id="1.6.5.9"/>
    </reaction>
</comment>
<comment type="similarity">
    <text evidence="1">Belongs to the NADH dehydrogenase family.</text>
</comment>
<keyword evidence="4" id="KW-0274">FAD</keyword>
<dbReference type="Proteomes" id="UP000595917">
    <property type="component" value="Chromosome"/>
</dbReference>
<dbReference type="EC" id="1.6.5.9" evidence="2"/>
<evidence type="ECO:0000256" key="8">
    <source>
        <dbReference type="SAM" id="Phobius"/>
    </source>
</evidence>
<dbReference type="AlphaFoldDB" id="A0A7T7XQC2"/>
<evidence type="ECO:0000256" key="1">
    <source>
        <dbReference type="ARBA" id="ARBA00005272"/>
    </source>
</evidence>
<dbReference type="Gene3D" id="3.50.50.100">
    <property type="match status" value="1"/>
</dbReference>
<dbReference type="RefSeq" id="WP_215627813.1">
    <property type="nucleotide sequence ID" value="NZ_CP067089.2"/>
</dbReference>
<evidence type="ECO:0000313" key="10">
    <source>
        <dbReference type="EMBL" id="QQO10509.1"/>
    </source>
</evidence>
<dbReference type="KEGG" id="bhc:JFL75_06235"/>
<gene>
    <name evidence="10" type="ORF">JFL75_06235</name>
</gene>
<accession>A0A7T7XQC2</accession>
<dbReference type="PANTHER" id="PTHR43706:SF47">
    <property type="entry name" value="EXTERNAL NADH-UBIQUINONE OXIDOREDUCTASE 1, MITOCHONDRIAL-RELATED"/>
    <property type="match status" value="1"/>
</dbReference>
<feature type="transmembrane region" description="Helical" evidence="8">
    <location>
        <begin position="651"/>
        <end position="677"/>
    </location>
</feature>
<dbReference type="PRINTS" id="PR00368">
    <property type="entry name" value="FADPNR"/>
</dbReference>
<dbReference type="GO" id="GO:0050136">
    <property type="term" value="F:NADH dehydrogenase (quinone) (non-electrogenic) activity"/>
    <property type="evidence" value="ECO:0007669"/>
    <property type="project" value="UniProtKB-EC"/>
</dbReference>
<dbReference type="Pfam" id="PF07992">
    <property type="entry name" value="Pyr_redox_2"/>
    <property type="match status" value="1"/>
</dbReference>
<protein>
    <recommendedName>
        <fullName evidence="2">NADH:ubiquinone reductase (non-electrogenic)</fullName>
        <ecNumber evidence="2">1.6.5.9</ecNumber>
    </recommendedName>
</protein>
<evidence type="ECO:0000313" key="11">
    <source>
        <dbReference type="Proteomes" id="UP000595917"/>
    </source>
</evidence>
<feature type="domain" description="FAD/NAD(P)-binding" evidence="9">
    <location>
        <begin position="6"/>
        <end position="337"/>
    </location>
</feature>
<keyword evidence="5" id="KW-0560">Oxidoreductase</keyword>
<evidence type="ECO:0000256" key="6">
    <source>
        <dbReference type="ARBA" id="ARBA00023027"/>
    </source>
</evidence>
<proteinExistence type="inferred from homology"/>
<evidence type="ECO:0000256" key="2">
    <source>
        <dbReference type="ARBA" id="ARBA00012637"/>
    </source>
</evidence>
<dbReference type="EMBL" id="CP067089">
    <property type="protein sequence ID" value="QQO10509.1"/>
    <property type="molecule type" value="Genomic_DNA"/>
</dbReference>
<dbReference type="PRINTS" id="PR00411">
    <property type="entry name" value="PNDRDTASEI"/>
</dbReference>
<evidence type="ECO:0000256" key="3">
    <source>
        <dbReference type="ARBA" id="ARBA00022630"/>
    </source>
</evidence>
<keyword evidence="8" id="KW-0812">Transmembrane</keyword>
<keyword evidence="8" id="KW-1133">Transmembrane helix</keyword>
<reference evidence="10" key="1">
    <citation type="submission" date="2021-01" db="EMBL/GenBank/DDBJ databases">
        <title>Description of Breznakiella homolactica.</title>
        <authorList>
            <person name="Song Y."/>
            <person name="Brune A."/>
        </authorList>
    </citation>
    <scope>NUCLEOTIDE SEQUENCE</scope>
    <source>
        <strain evidence="10">RmG30</strain>
    </source>
</reference>
<evidence type="ECO:0000256" key="7">
    <source>
        <dbReference type="ARBA" id="ARBA00047599"/>
    </source>
</evidence>
<keyword evidence="3" id="KW-0285">Flavoprotein</keyword>
<keyword evidence="6" id="KW-0520">NAD</keyword>
<dbReference type="SUPFAM" id="SSF51905">
    <property type="entry name" value="FAD/NAD(P)-binding domain"/>
    <property type="match status" value="2"/>
</dbReference>
<keyword evidence="11" id="KW-1185">Reference proteome</keyword>
<keyword evidence="8" id="KW-0472">Membrane</keyword>